<keyword evidence="3" id="KW-1185">Reference proteome</keyword>
<dbReference type="InterPro" id="IPR003675">
    <property type="entry name" value="Rce1/LyrA-like_dom"/>
</dbReference>
<protein>
    <recommendedName>
        <fullName evidence="1">CAAX prenyl protease 2/Lysostaphin resistance protein A-like domain-containing protein</fullName>
    </recommendedName>
</protein>
<evidence type="ECO:0000313" key="2">
    <source>
        <dbReference type="EMBL" id="NRT56649.1"/>
    </source>
</evidence>
<feature type="domain" description="CAAX prenyl protease 2/Lysostaphin resistance protein A-like" evidence="1">
    <location>
        <begin position="5"/>
        <end position="96"/>
    </location>
</feature>
<organism evidence="2 3">
    <name type="scientific">Sphaerotilus uruguayifluvii</name>
    <dbReference type="NCBI Taxonomy" id="2735897"/>
    <lineage>
        <taxon>Bacteria</taxon>
        <taxon>Pseudomonadati</taxon>
        <taxon>Pseudomonadota</taxon>
        <taxon>Betaproteobacteria</taxon>
        <taxon>Burkholderiales</taxon>
        <taxon>Sphaerotilaceae</taxon>
        <taxon>Sphaerotilus</taxon>
    </lineage>
</organism>
<accession>A0ABX2G5H0</accession>
<evidence type="ECO:0000313" key="3">
    <source>
        <dbReference type="Proteomes" id="UP001516061"/>
    </source>
</evidence>
<sequence>MTAGWAPLLLLVIAPVLEEIVWRAGLQEALLTRTRWPAASINLGVAASFALAHALRAPDSVWAWLTLLPAWLIGRAYQRWRHLGPCIALHAAMNALWLAARPPA</sequence>
<proteinExistence type="predicted"/>
<reference evidence="2 3" key="1">
    <citation type="submission" date="2020-05" db="EMBL/GenBank/DDBJ databases">
        <title>Genomic Encyclopedia of Type Strains, Phase IV (KMG-V): Genome sequencing to study the core and pangenomes of soil and plant-associated prokaryotes.</title>
        <authorList>
            <person name="Whitman W."/>
        </authorList>
    </citation>
    <scope>NUCLEOTIDE SEQUENCE [LARGE SCALE GENOMIC DNA]</scope>
    <source>
        <strain evidence="2 3">C29</strain>
    </source>
</reference>
<name>A0ABX2G5H0_9BURK</name>
<comment type="caution">
    <text evidence="2">The sequence shown here is derived from an EMBL/GenBank/DDBJ whole genome shotgun (WGS) entry which is preliminary data.</text>
</comment>
<dbReference type="Proteomes" id="UP001516061">
    <property type="component" value="Unassembled WGS sequence"/>
</dbReference>
<evidence type="ECO:0000259" key="1">
    <source>
        <dbReference type="Pfam" id="PF02517"/>
    </source>
</evidence>
<dbReference type="Pfam" id="PF02517">
    <property type="entry name" value="Rce1-like"/>
    <property type="match status" value="1"/>
</dbReference>
<gene>
    <name evidence="2" type="ORF">HNQ01_002392</name>
</gene>
<dbReference type="EMBL" id="JABSNM010000009">
    <property type="protein sequence ID" value="NRT56649.1"/>
    <property type="molecule type" value="Genomic_DNA"/>
</dbReference>
<dbReference type="NCBIfam" id="NF033192">
    <property type="entry name" value="JDVT-CAAX"/>
    <property type="match status" value="1"/>
</dbReference>
<dbReference type="RefSeq" id="WP_173805657.1">
    <property type="nucleotide sequence ID" value="NZ_JABSNM010000009.1"/>
</dbReference>